<keyword evidence="6" id="KW-0812">Transmembrane</keyword>
<name>A0A2H9U955_9GAMM</name>
<evidence type="ECO:0000313" key="8">
    <source>
        <dbReference type="Proteomes" id="UP000235861"/>
    </source>
</evidence>
<evidence type="ECO:0000256" key="2">
    <source>
        <dbReference type="ARBA" id="ARBA00022490"/>
    </source>
</evidence>
<feature type="transmembrane region" description="Helical" evidence="6">
    <location>
        <begin position="482"/>
        <end position="505"/>
    </location>
</feature>
<proteinExistence type="inferred from homology"/>
<evidence type="ECO:0000256" key="5">
    <source>
        <dbReference type="ARBA" id="ARBA00038253"/>
    </source>
</evidence>
<protein>
    <recommendedName>
        <fullName evidence="9">GGDEF domain-containing protein</fullName>
    </recommendedName>
</protein>
<comment type="caution">
    <text evidence="7">The sequence shown here is derived from an EMBL/GenBank/DDBJ whole genome shotgun (WGS) entry which is preliminary data.</text>
</comment>
<sequence>MNQLFVLTMMISSLSAPDLDLNVEQLSIDLQQAQTWVLTDPAKCVQLSSAFLLRTANSTPLSSSHQDASYREPITSYSTAQQTIGANLLKGKCLVQLGQYQPSMQAFDQALVLAEKEGFPELTAHGLYLKIRSQEIRPSREDESRQLLARLEMLLTEPSLQNSPLQVYSRLLRTTYDIANKRFADAQHQLADARIWAAKRPEPLTSAWVSATSGDLYRALLQPQLALGEYIDAQQQAKEIKDPLFLGLLTSQIVKLYQEQQDPQKALKYATDAANYFQAIGNPVLLCDALMVLAQLNRELGDLNMTLVYLFNALDLLDEDRHRINIAQLNFEIGKTYLQSGNLALASRYLNTARQAHEPNDAKEPLIDTLLLLGELYLKKHEAAIAILQLENARTLANQLGDSRRQYEAYRLLSIAYEQKGYLRKALDSYRSFTRLGEEVRQQEAVQEQTTAHDNYVQIERRQSIKALEQRLEESQYQQERYLWSSITTSLLLALFIYLFFTIWLKLRAARLLAKQTGEALLIEPRTQLANWQRLMQRWPQEMVKRQQQSERWYLSEHTSREFDDKLHYLLFHVPFLITNPQRHGYQISREIEQTFGAYVAGLTPPDGRIYDLRAGCLLYVVPQRHVDNLPHLAAQLLNELAAFSCEYPLDRRISLGIISHPFLPKAPAALDHHGLFDLCYLALAGATQLSDHSQQSAWLELAAIDCQQAAFFNGDVWQCGLMAIDKGLVKVNASHEKQWVNWSQLARSQAGSASPTAD</sequence>
<keyword evidence="6" id="KW-0472">Membrane</keyword>
<accession>A0A2H9U955</accession>
<dbReference type="AlphaFoldDB" id="A0A2H9U955"/>
<gene>
    <name evidence="7" type="ORF">CUC53_00580</name>
</gene>
<dbReference type="PANTHER" id="PTHR46630">
    <property type="entry name" value="TETRATRICOPEPTIDE REPEAT PROTEIN 29"/>
    <property type="match status" value="1"/>
</dbReference>
<comment type="similarity">
    <text evidence="5">Belongs to the Rap family.</text>
</comment>
<reference evidence="7 8" key="1">
    <citation type="submission" date="2017-11" db="EMBL/GenBank/DDBJ databases">
        <title>Draft genome sequence of environmental isolate Aeromonas cavernicola sp. nov. MDC 2508.</title>
        <authorList>
            <person name="Colston S.M."/>
            <person name="Navarro A."/>
            <person name="Martinez-Murcia A.J."/>
            <person name="Graf J."/>
        </authorList>
    </citation>
    <scope>NUCLEOTIDE SEQUENCE [LARGE SCALE GENOMIC DNA]</scope>
    <source>
        <strain evidence="7 8">MDC 2508</strain>
    </source>
</reference>
<dbReference type="SUPFAM" id="SSF48452">
    <property type="entry name" value="TPR-like"/>
    <property type="match status" value="2"/>
</dbReference>
<dbReference type="InterPro" id="IPR019734">
    <property type="entry name" value="TPR_rpt"/>
</dbReference>
<keyword evidence="4" id="KW-0802">TPR repeat</keyword>
<dbReference type="GO" id="GO:0005737">
    <property type="term" value="C:cytoplasm"/>
    <property type="evidence" value="ECO:0007669"/>
    <property type="project" value="UniProtKB-SubCell"/>
</dbReference>
<dbReference type="Proteomes" id="UP000235861">
    <property type="component" value="Unassembled WGS sequence"/>
</dbReference>
<keyword evidence="8" id="KW-1185">Reference proteome</keyword>
<dbReference type="Gene3D" id="1.25.40.10">
    <property type="entry name" value="Tetratricopeptide repeat domain"/>
    <property type="match status" value="2"/>
</dbReference>
<evidence type="ECO:0000256" key="4">
    <source>
        <dbReference type="ARBA" id="ARBA00022803"/>
    </source>
</evidence>
<keyword evidence="2" id="KW-0963">Cytoplasm</keyword>
<dbReference type="InterPro" id="IPR051476">
    <property type="entry name" value="Bac_ResReg_Asp_Phosphatase"/>
</dbReference>
<organism evidence="7 8">
    <name type="scientific">Aeromonas cavernicola</name>
    <dbReference type="NCBI Taxonomy" id="1006623"/>
    <lineage>
        <taxon>Bacteria</taxon>
        <taxon>Pseudomonadati</taxon>
        <taxon>Pseudomonadota</taxon>
        <taxon>Gammaproteobacteria</taxon>
        <taxon>Aeromonadales</taxon>
        <taxon>Aeromonadaceae</taxon>
        <taxon>Aeromonas</taxon>
    </lineage>
</organism>
<keyword evidence="6" id="KW-1133">Transmembrane helix</keyword>
<evidence type="ECO:0000256" key="1">
    <source>
        <dbReference type="ARBA" id="ARBA00004496"/>
    </source>
</evidence>
<dbReference type="InterPro" id="IPR011990">
    <property type="entry name" value="TPR-like_helical_dom_sf"/>
</dbReference>
<evidence type="ECO:0000313" key="7">
    <source>
        <dbReference type="EMBL" id="PJG60538.1"/>
    </source>
</evidence>
<evidence type="ECO:0008006" key="9">
    <source>
        <dbReference type="Google" id="ProtNLM"/>
    </source>
</evidence>
<dbReference type="OrthoDB" id="5900357at2"/>
<comment type="subcellular location">
    <subcellularLocation>
        <location evidence="1">Cytoplasm</location>
    </subcellularLocation>
</comment>
<dbReference type="SMART" id="SM00028">
    <property type="entry name" value="TPR"/>
    <property type="match status" value="5"/>
</dbReference>
<evidence type="ECO:0000256" key="3">
    <source>
        <dbReference type="ARBA" id="ARBA00022737"/>
    </source>
</evidence>
<evidence type="ECO:0000256" key="6">
    <source>
        <dbReference type="SAM" id="Phobius"/>
    </source>
</evidence>
<keyword evidence="3" id="KW-0677">Repeat</keyword>
<dbReference type="PANTHER" id="PTHR46630:SF1">
    <property type="entry name" value="TETRATRICOPEPTIDE REPEAT PROTEIN 29"/>
    <property type="match status" value="1"/>
</dbReference>
<dbReference type="RefSeq" id="WP_100292359.1">
    <property type="nucleotide sequence ID" value="NZ_PGGC01000005.1"/>
</dbReference>
<dbReference type="EMBL" id="PGGC01000005">
    <property type="protein sequence ID" value="PJG60538.1"/>
    <property type="molecule type" value="Genomic_DNA"/>
</dbReference>